<evidence type="ECO:0000259" key="12">
    <source>
        <dbReference type="PROSITE" id="PS51448"/>
    </source>
</evidence>
<keyword evidence="5" id="KW-1015">Disulfide bond</keyword>
<comment type="subcellular location">
    <subcellularLocation>
        <location evidence="1">Membrane</location>
    </subcellularLocation>
</comment>
<sequence length="999" mass="115252">MRHSVIVIVLIGLTGHLHIEVKGLTLTKSENHTISRQIQSLETVNLPDIIKNDPKYRIDCNPDIDEYRSFCNLNLSVNRTLQTTNQSCTARGCIWDTNIGLGIPTCYIPIEKGGYILKEEPTQLSSAITQYILTRLSTNPLHIRSVTSQSFVNSIPTIRANQFSMFGHDIENLKVQISVSGSQMIRMTIRDANTERYEVPVPIRWDPSGPTTTASAKIEFQMKKTMNEQVGFRVQRTDSQSILFDTTFFANGFVYDDQFIQIITTVPSRNIYGFGENTHPTFRHILKGSSRYGIFARDQPPNGTNENLYSTHPFYMVIEPDGQAFGVLIFNSNAQDYKFDEFDNDKAMLTYRTIGGILDVFFFAGSSPELVVQQYQTVIGRPYMPPYWALGFQLCRYGYDTLENMKAAMFRTLNASIPIDVHYGDIDYFQKRLDFTWNQIDFDGLPEYVNWLHDNGMKFITILDPAIDSEEKNYSTYDEGEKANIWIKWPAHRNIQFNETGNRNMIGYVWPDGKTVFPDFFYPPTFDWWKSQIVDYHKKLKFDGLWIDMNEPANFDTNKEQPWNWNLTVPRNESWNLHCPVALEPLDNPPYKTAICGDYISDKTLCMIAEQTNGRERIYTHYDVHNLYGWSEIIATLPAARATENKRSVVISRSTFPTSGSFGGHWLGDNIAEWSHLKYNIIGMLEFNLFGIPYIGADICGFFGNTTEQMCQRWMQLGAFSPYFRNHNGNNENGTKFIEQDPGIFSPTVVASNRCAVELRYTLIPYLYTLFYRVHISGGTVVRSMAHVFPTIPDCWPLDEQFLWGSSLIIAPVIYENHISKSVYLPWTERWFDYYTGQEIITLNQTVVSAPYDFIPLFLRGGVIIPHQQSAMNTVKSRKKPLFLIVALNKNNDASGDLFWDDGESIDTYDKMLFNYFIFSYKSSGLTIEPWTYKYPQMGNEIKLEEIKIFGMNKNLTRILWNGHELKPVEQWIFNATMNVLHMTNLKLNMVKSHKFVFI</sequence>
<dbReference type="PANTHER" id="PTHR22762:SF133">
    <property type="entry name" value="P-TYPE DOMAIN-CONTAINING PROTEIN"/>
    <property type="match status" value="1"/>
</dbReference>
<evidence type="ECO:0000256" key="4">
    <source>
        <dbReference type="ARBA" id="ARBA00023136"/>
    </source>
</evidence>
<dbReference type="InterPro" id="IPR017853">
    <property type="entry name" value="GH"/>
</dbReference>
<gene>
    <name evidence="13" type="ORF">ZHD862_LOCUS20707</name>
</gene>
<dbReference type="InterPro" id="IPR030458">
    <property type="entry name" value="Glyco_hydro_31_AS"/>
</dbReference>
<dbReference type="Proteomes" id="UP000663864">
    <property type="component" value="Unassembled WGS sequence"/>
</dbReference>
<dbReference type="InterPro" id="IPR013780">
    <property type="entry name" value="Glyco_hydro_b"/>
</dbReference>
<evidence type="ECO:0000256" key="11">
    <source>
        <dbReference type="SAM" id="SignalP"/>
    </source>
</evidence>
<dbReference type="CDD" id="cd00111">
    <property type="entry name" value="Trefoil"/>
    <property type="match status" value="1"/>
</dbReference>
<comment type="caution">
    <text evidence="9">Lacks conserved residue(s) required for the propagation of feature annotation.</text>
</comment>
<proteinExistence type="inferred from homology"/>
<dbReference type="Gene3D" id="2.60.40.1180">
    <property type="entry name" value="Golgi alpha-mannosidase II"/>
    <property type="match status" value="2"/>
</dbReference>
<dbReference type="SUPFAM" id="SSF74650">
    <property type="entry name" value="Galactose mutarotase-like"/>
    <property type="match status" value="1"/>
</dbReference>
<dbReference type="SUPFAM" id="SSF51445">
    <property type="entry name" value="(Trans)glycosidases"/>
    <property type="match status" value="1"/>
</dbReference>
<keyword evidence="3 10" id="KW-0378">Hydrolase</keyword>
<dbReference type="Gene3D" id="2.60.40.1760">
    <property type="entry name" value="glycosyl hydrolase (family 31)"/>
    <property type="match status" value="1"/>
</dbReference>
<dbReference type="InterPro" id="IPR044913">
    <property type="entry name" value="P_trefoil_dom_sf"/>
</dbReference>
<evidence type="ECO:0000256" key="7">
    <source>
        <dbReference type="ARBA" id="ARBA00023295"/>
    </source>
</evidence>
<dbReference type="InterPro" id="IPR000519">
    <property type="entry name" value="P_trefoil_dom"/>
</dbReference>
<comment type="caution">
    <text evidence="13">The sequence shown here is derived from an EMBL/GenBank/DDBJ whole genome shotgun (WGS) entry which is preliminary data.</text>
</comment>
<evidence type="ECO:0000256" key="6">
    <source>
        <dbReference type="ARBA" id="ARBA00023180"/>
    </source>
</evidence>
<feature type="signal peptide" evidence="11">
    <location>
        <begin position="1"/>
        <end position="23"/>
    </location>
</feature>
<keyword evidence="4" id="KW-0472">Membrane</keyword>
<dbReference type="Pfam" id="PF13802">
    <property type="entry name" value="Gal_mutarotas_2"/>
    <property type="match status" value="1"/>
</dbReference>
<evidence type="ECO:0000256" key="8">
    <source>
        <dbReference type="ARBA" id="ARBA00041343"/>
    </source>
</evidence>
<dbReference type="Pfam" id="PF00088">
    <property type="entry name" value="Trefoil"/>
    <property type="match status" value="1"/>
</dbReference>
<evidence type="ECO:0000256" key="9">
    <source>
        <dbReference type="PROSITE-ProRule" id="PRU00779"/>
    </source>
</evidence>
<dbReference type="SUPFAM" id="SSF51011">
    <property type="entry name" value="Glycosyl hydrolase domain"/>
    <property type="match status" value="1"/>
</dbReference>
<evidence type="ECO:0000256" key="3">
    <source>
        <dbReference type="ARBA" id="ARBA00022801"/>
    </source>
</evidence>
<feature type="domain" description="P-type" evidence="12">
    <location>
        <begin position="48"/>
        <end position="110"/>
    </location>
</feature>
<accession>A0A814TIR2</accession>
<dbReference type="InterPro" id="IPR000322">
    <property type="entry name" value="Glyco_hydro_31_TIM"/>
</dbReference>
<evidence type="ECO:0000256" key="2">
    <source>
        <dbReference type="ARBA" id="ARBA00007806"/>
    </source>
</evidence>
<dbReference type="Pfam" id="PF01055">
    <property type="entry name" value="Glyco_hydro_31_2nd"/>
    <property type="match status" value="1"/>
</dbReference>
<dbReference type="PANTHER" id="PTHR22762">
    <property type="entry name" value="ALPHA-GLUCOSIDASE"/>
    <property type="match status" value="1"/>
</dbReference>
<dbReference type="GO" id="GO:0005975">
    <property type="term" value="P:carbohydrate metabolic process"/>
    <property type="evidence" value="ECO:0007669"/>
    <property type="project" value="InterPro"/>
</dbReference>
<keyword evidence="6" id="KW-0325">Glycoprotein</keyword>
<dbReference type="InterPro" id="IPR011013">
    <property type="entry name" value="Gal_mutarotase_sf_dom"/>
</dbReference>
<evidence type="ECO:0000256" key="10">
    <source>
        <dbReference type="RuleBase" id="RU361185"/>
    </source>
</evidence>
<evidence type="ECO:0000313" key="14">
    <source>
        <dbReference type="Proteomes" id="UP000663864"/>
    </source>
</evidence>
<dbReference type="Pfam" id="PF21365">
    <property type="entry name" value="Glyco_hydro_31_3rd"/>
    <property type="match status" value="1"/>
</dbReference>
<dbReference type="InterPro" id="IPR025887">
    <property type="entry name" value="Glyco_hydro_31_N_dom"/>
</dbReference>
<dbReference type="PROSITE" id="PS00129">
    <property type="entry name" value="GLYCOSYL_HYDROL_F31_1"/>
    <property type="match status" value="1"/>
</dbReference>
<dbReference type="Gene3D" id="3.20.20.80">
    <property type="entry name" value="Glycosidases"/>
    <property type="match status" value="1"/>
</dbReference>
<dbReference type="GO" id="GO:0004558">
    <property type="term" value="F:alpha-1,4-glucosidase activity"/>
    <property type="evidence" value="ECO:0007669"/>
    <property type="project" value="TreeGrafter"/>
</dbReference>
<dbReference type="AlphaFoldDB" id="A0A814TIR2"/>
<organism evidence="13 14">
    <name type="scientific">Rotaria sordida</name>
    <dbReference type="NCBI Taxonomy" id="392033"/>
    <lineage>
        <taxon>Eukaryota</taxon>
        <taxon>Metazoa</taxon>
        <taxon>Spiralia</taxon>
        <taxon>Gnathifera</taxon>
        <taxon>Rotifera</taxon>
        <taxon>Eurotatoria</taxon>
        <taxon>Bdelloidea</taxon>
        <taxon>Philodinida</taxon>
        <taxon>Philodinidae</taxon>
        <taxon>Rotaria</taxon>
    </lineage>
</organism>
<dbReference type="EMBL" id="CAJNOT010001192">
    <property type="protein sequence ID" value="CAF1161375.1"/>
    <property type="molecule type" value="Genomic_DNA"/>
</dbReference>
<dbReference type="InterPro" id="IPR048395">
    <property type="entry name" value="Glyco_hydro_31_C"/>
</dbReference>
<feature type="chain" id="PRO_5032890353" description="Maltase" evidence="11">
    <location>
        <begin position="24"/>
        <end position="999"/>
    </location>
</feature>
<comment type="similarity">
    <text evidence="2 10">Belongs to the glycosyl hydrolase 31 family.</text>
</comment>
<dbReference type="PROSITE" id="PS51448">
    <property type="entry name" value="P_TREFOIL_2"/>
    <property type="match status" value="1"/>
</dbReference>
<evidence type="ECO:0000256" key="1">
    <source>
        <dbReference type="ARBA" id="ARBA00004370"/>
    </source>
</evidence>
<dbReference type="SUPFAM" id="SSF57492">
    <property type="entry name" value="Trefoil"/>
    <property type="match status" value="1"/>
</dbReference>
<reference evidence="13" key="1">
    <citation type="submission" date="2021-02" db="EMBL/GenBank/DDBJ databases">
        <authorList>
            <person name="Nowell W R."/>
        </authorList>
    </citation>
    <scope>NUCLEOTIDE SEQUENCE</scope>
</reference>
<evidence type="ECO:0000256" key="5">
    <source>
        <dbReference type="ARBA" id="ARBA00023157"/>
    </source>
</evidence>
<dbReference type="Gene3D" id="4.10.110.10">
    <property type="entry name" value="Spasmolytic Protein, domain 1"/>
    <property type="match status" value="1"/>
</dbReference>
<dbReference type="CDD" id="cd14752">
    <property type="entry name" value="GH31_N"/>
    <property type="match status" value="1"/>
</dbReference>
<dbReference type="GO" id="GO:0030246">
    <property type="term" value="F:carbohydrate binding"/>
    <property type="evidence" value="ECO:0007669"/>
    <property type="project" value="InterPro"/>
</dbReference>
<protein>
    <recommendedName>
        <fullName evidence="8">Maltase</fullName>
    </recommendedName>
</protein>
<dbReference type="CDD" id="cd06602">
    <property type="entry name" value="GH31_MGAM_SI_GAA"/>
    <property type="match status" value="1"/>
</dbReference>
<name>A0A814TIR2_9BILA</name>
<keyword evidence="11" id="KW-0732">Signal</keyword>
<evidence type="ECO:0000313" key="13">
    <source>
        <dbReference type="EMBL" id="CAF1161375.1"/>
    </source>
</evidence>
<keyword evidence="7 10" id="KW-0326">Glycosidase</keyword>
<dbReference type="GO" id="GO:0016020">
    <property type="term" value="C:membrane"/>
    <property type="evidence" value="ECO:0007669"/>
    <property type="project" value="UniProtKB-SubCell"/>
</dbReference>